<gene>
    <name evidence="1" type="ORF">NUW54_g939</name>
</gene>
<evidence type="ECO:0000313" key="1">
    <source>
        <dbReference type="EMBL" id="KAJ3015852.1"/>
    </source>
</evidence>
<evidence type="ECO:0000313" key="2">
    <source>
        <dbReference type="Proteomes" id="UP001144978"/>
    </source>
</evidence>
<dbReference type="Proteomes" id="UP001144978">
    <property type="component" value="Unassembled WGS sequence"/>
</dbReference>
<organism evidence="1 2">
    <name type="scientific">Trametes sanguinea</name>
    <dbReference type="NCBI Taxonomy" id="158606"/>
    <lineage>
        <taxon>Eukaryota</taxon>
        <taxon>Fungi</taxon>
        <taxon>Dikarya</taxon>
        <taxon>Basidiomycota</taxon>
        <taxon>Agaricomycotina</taxon>
        <taxon>Agaricomycetes</taxon>
        <taxon>Polyporales</taxon>
        <taxon>Polyporaceae</taxon>
        <taxon>Trametes</taxon>
    </lineage>
</organism>
<sequence length="594" mass="66748">MSDTALQQTFALVPATVTRYHAFALRILKETLQRLPEASIHWWRSEEECRQDMELIIVRHPLLCGAMGSIDGMNVLVAESDDPEIENATFNGWLHGHYTSLVLVFSPRGLLKACVFNAPGSWHDAKVARPIYQKLRTKTPAGYYLVADTAFPRGTESIAGRIQAPLKANDALPIDPIEREDLLNRNRQLVSFRQTAEWGVRQLRAGFARLRLPLDINDPVGRGDLLESRDDMGDDTVSAYADALRELDQLNSSNAALYRAVLDLKCAWKSLDSRMTSMEEELASVRQDCDNYTRPARVSFRHAQGALKRERDAFETFRYRCEDSLESLTNRLHAIEIETNVLKSRTKHQHTQDELLASIQVWAEQTTERLNKVEDEVSATATNLQQVLDHHDNSSSFFHIPGLPCSDDGLLPSSSDSSGSQCASSSIADSQQGLSLAEQLSWERLHHAPATPNRSLTERSRTSPPCTQRMSSERYLQASVQDSQRSQFACLVACFVFIHYVVHALKALYPTRQEPRGFDPSPRPRAGRALSTYASARFIDLCRIMGDLVSSQPGLIAYGLYAVFVCMRSTTFEPRAIPIITPNPVWEDAVRHLH</sequence>
<protein>
    <submittedName>
        <fullName evidence="1">Uncharacterized protein</fullName>
    </submittedName>
</protein>
<proteinExistence type="predicted"/>
<comment type="caution">
    <text evidence="1">The sequence shown here is derived from an EMBL/GenBank/DDBJ whole genome shotgun (WGS) entry which is preliminary data.</text>
</comment>
<accession>A0ACC1Q9M5</accession>
<name>A0ACC1Q9M5_9APHY</name>
<dbReference type="EMBL" id="JANSHE010000141">
    <property type="protein sequence ID" value="KAJ3015852.1"/>
    <property type="molecule type" value="Genomic_DNA"/>
</dbReference>
<reference evidence="1" key="1">
    <citation type="submission" date="2022-08" db="EMBL/GenBank/DDBJ databases">
        <title>Genome Sequence of Pycnoporus sanguineus.</title>
        <authorList>
            <person name="Buettner E."/>
        </authorList>
    </citation>
    <scope>NUCLEOTIDE SEQUENCE</scope>
    <source>
        <strain evidence="1">CG-C14</strain>
    </source>
</reference>
<keyword evidence="2" id="KW-1185">Reference proteome</keyword>